<keyword evidence="6" id="KW-1185">Reference proteome</keyword>
<dbReference type="Pfam" id="PF01047">
    <property type="entry name" value="MarR"/>
    <property type="match status" value="1"/>
</dbReference>
<dbReference type="EMBL" id="AYZQ01000006">
    <property type="protein sequence ID" value="KRM71172.1"/>
    <property type="molecule type" value="Genomic_DNA"/>
</dbReference>
<dbReference type="PATRIC" id="fig|1423727.3.peg.1888"/>
<dbReference type="InterPro" id="IPR036390">
    <property type="entry name" value="WH_DNA-bd_sf"/>
</dbReference>
<evidence type="ECO:0000259" key="4">
    <source>
        <dbReference type="PROSITE" id="PS50995"/>
    </source>
</evidence>
<dbReference type="AlphaFoldDB" id="A0A0R2AZI0"/>
<dbReference type="InterPro" id="IPR036388">
    <property type="entry name" value="WH-like_DNA-bd_sf"/>
</dbReference>
<keyword evidence="2" id="KW-0238">DNA-binding</keyword>
<name>A0A0R2AZI0_9LACO</name>
<evidence type="ECO:0000256" key="3">
    <source>
        <dbReference type="ARBA" id="ARBA00023163"/>
    </source>
</evidence>
<accession>A0A0R2AZI0</accession>
<evidence type="ECO:0000256" key="1">
    <source>
        <dbReference type="ARBA" id="ARBA00023015"/>
    </source>
</evidence>
<dbReference type="Proteomes" id="UP000051672">
    <property type="component" value="Unassembled WGS sequence"/>
</dbReference>
<dbReference type="GO" id="GO:0003677">
    <property type="term" value="F:DNA binding"/>
    <property type="evidence" value="ECO:0007669"/>
    <property type="project" value="UniProtKB-KW"/>
</dbReference>
<dbReference type="PANTHER" id="PTHR35790">
    <property type="entry name" value="HTH-TYPE TRANSCRIPTIONAL REGULATOR PCHR"/>
    <property type="match status" value="1"/>
</dbReference>
<reference evidence="5 6" key="1">
    <citation type="journal article" date="2015" name="Genome Announc.">
        <title>Expanding the biotechnology potential of lactobacilli through comparative genomics of 213 strains and associated genera.</title>
        <authorList>
            <person name="Sun Z."/>
            <person name="Harris H.M."/>
            <person name="McCann A."/>
            <person name="Guo C."/>
            <person name="Argimon S."/>
            <person name="Zhang W."/>
            <person name="Yang X."/>
            <person name="Jeffery I.B."/>
            <person name="Cooney J.C."/>
            <person name="Kagawa T.F."/>
            <person name="Liu W."/>
            <person name="Song Y."/>
            <person name="Salvetti E."/>
            <person name="Wrobel A."/>
            <person name="Rasinkangas P."/>
            <person name="Parkhill J."/>
            <person name="Rea M.C."/>
            <person name="O'Sullivan O."/>
            <person name="Ritari J."/>
            <person name="Douillard F.P."/>
            <person name="Paul Ross R."/>
            <person name="Yang R."/>
            <person name="Briner A.E."/>
            <person name="Felis G.E."/>
            <person name="de Vos W.M."/>
            <person name="Barrangou R."/>
            <person name="Klaenhammer T.R."/>
            <person name="Caufield P.W."/>
            <person name="Cui Y."/>
            <person name="Zhang H."/>
            <person name="O'Toole P.W."/>
        </authorList>
    </citation>
    <scope>NUCLEOTIDE SEQUENCE [LARGE SCALE GENOMIC DNA]</scope>
    <source>
        <strain evidence="5 6">DSM 23927</strain>
    </source>
</reference>
<dbReference type="InterPro" id="IPR000835">
    <property type="entry name" value="HTH_MarR-typ"/>
</dbReference>
<dbReference type="STRING" id="1423727.FC34_GL001863"/>
<evidence type="ECO:0000313" key="6">
    <source>
        <dbReference type="Proteomes" id="UP000051672"/>
    </source>
</evidence>
<dbReference type="PROSITE" id="PS50995">
    <property type="entry name" value="HTH_MARR_2"/>
    <property type="match status" value="1"/>
</dbReference>
<feature type="domain" description="HTH marR-type" evidence="4">
    <location>
        <begin position="1"/>
        <end position="158"/>
    </location>
</feature>
<proteinExistence type="predicted"/>
<evidence type="ECO:0000313" key="5">
    <source>
        <dbReference type="EMBL" id="KRM71172.1"/>
    </source>
</evidence>
<organism evidence="5 6">
    <name type="scientific">Lacticaseibacillus brantae DSM 23927</name>
    <dbReference type="NCBI Taxonomy" id="1423727"/>
    <lineage>
        <taxon>Bacteria</taxon>
        <taxon>Bacillati</taxon>
        <taxon>Bacillota</taxon>
        <taxon>Bacilli</taxon>
        <taxon>Lactobacillales</taxon>
        <taxon>Lactobacillaceae</taxon>
        <taxon>Lacticaseibacillus</taxon>
    </lineage>
</organism>
<keyword evidence="3" id="KW-0804">Transcription</keyword>
<dbReference type="GO" id="GO:0003700">
    <property type="term" value="F:DNA-binding transcription factor activity"/>
    <property type="evidence" value="ECO:0007669"/>
    <property type="project" value="InterPro"/>
</dbReference>
<comment type="caution">
    <text evidence="5">The sequence shown here is derived from an EMBL/GenBank/DDBJ whole genome shotgun (WGS) entry which is preliminary data.</text>
</comment>
<dbReference type="InterPro" id="IPR052067">
    <property type="entry name" value="Metal_resp_HTH_trans_reg"/>
</dbReference>
<keyword evidence="1" id="KW-0805">Transcription regulation</keyword>
<dbReference type="SUPFAM" id="SSF46785">
    <property type="entry name" value="Winged helix' DNA-binding domain"/>
    <property type="match status" value="1"/>
</dbReference>
<gene>
    <name evidence="5" type="ORF">FC34_GL001863</name>
</gene>
<sequence>MIKMVKLKKFKEVFDQLHTDEGADPEKQWLMNHAQSDSTRAAIRNSRNFTHSELAILSTLTEHDDTLAFKLLQEESSLSQGMLSRYVERLANNGLIEKFHTPENQKAVMLRNTTIGHEIGDLHLKLHAAQNRRYKEVLNRYSRSEQETVLAFLNDFAAARQSLE</sequence>
<evidence type="ECO:0000256" key="2">
    <source>
        <dbReference type="ARBA" id="ARBA00023125"/>
    </source>
</evidence>
<dbReference type="Gene3D" id="1.10.10.10">
    <property type="entry name" value="Winged helix-like DNA-binding domain superfamily/Winged helix DNA-binding domain"/>
    <property type="match status" value="1"/>
</dbReference>
<protein>
    <recommendedName>
        <fullName evidence="4">HTH marR-type domain-containing protein</fullName>
    </recommendedName>
</protein>
<dbReference type="PANTHER" id="PTHR35790:SF4">
    <property type="entry name" value="HTH-TYPE TRANSCRIPTIONAL REGULATOR PCHR"/>
    <property type="match status" value="1"/>
</dbReference>
<dbReference type="SMART" id="SM00347">
    <property type="entry name" value="HTH_MARR"/>
    <property type="match status" value="1"/>
</dbReference>